<keyword evidence="2" id="KW-1185">Reference proteome</keyword>
<sequence length="240" mass="27242">MGEITVEIVDERFNRNPYIFPCKREDDIYPIWGQVCREILARIDLTDIHSVGCHRVGNAEVPDSCVPSILVAVSSKSNRNWNAVRDEIVGILMEAQVHTVGVIIQRDVALVHAGDRVSHSLLPEGWYTGGVIELKNPSTGEWVEFALTCYHCTIPNDKELARYSEEGVQVFSDWNRQGVRINDENASRLLIMDSPTQRDMRGFPVWRSLSQTCKTQEVSRAIEEGEFVIPPTMALWNMEK</sequence>
<dbReference type="OrthoDB" id="5424209at2759"/>
<reference evidence="1" key="2">
    <citation type="submission" date="2021-02" db="EMBL/GenBank/DDBJ databases">
        <title>Aspergillus puulaauensis MK2 genome sequence.</title>
        <authorList>
            <person name="Futagami T."/>
            <person name="Mori K."/>
            <person name="Kadooka C."/>
            <person name="Tanaka T."/>
        </authorList>
    </citation>
    <scope>NUCLEOTIDE SEQUENCE</scope>
    <source>
        <strain evidence="1">MK2</strain>
    </source>
</reference>
<evidence type="ECO:0000313" key="1">
    <source>
        <dbReference type="EMBL" id="BCS27836.1"/>
    </source>
</evidence>
<gene>
    <name evidence="1" type="ORF">APUU_60884A</name>
</gene>
<proteinExistence type="predicted"/>
<accession>A0A7R8AQW4</accession>
<protein>
    <submittedName>
        <fullName evidence="1">Uncharacterized protein</fullName>
    </submittedName>
</protein>
<reference evidence="1" key="1">
    <citation type="submission" date="2021-01" db="EMBL/GenBank/DDBJ databases">
        <authorList>
            <consortium name="Aspergillus puulaauensis MK2 genome sequencing consortium"/>
            <person name="Kazuki M."/>
            <person name="Futagami T."/>
        </authorList>
    </citation>
    <scope>NUCLEOTIDE SEQUENCE</scope>
    <source>
        <strain evidence="1">MK2</strain>
    </source>
</reference>
<dbReference type="Proteomes" id="UP000654913">
    <property type="component" value="Chromosome 6"/>
</dbReference>
<dbReference type="EMBL" id="AP024448">
    <property type="protein sequence ID" value="BCS27836.1"/>
    <property type="molecule type" value="Genomic_DNA"/>
</dbReference>
<dbReference type="AlphaFoldDB" id="A0A7R8AQW4"/>
<evidence type="ECO:0000313" key="2">
    <source>
        <dbReference type="Proteomes" id="UP000654913"/>
    </source>
</evidence>
<organism evidence="1 2">
    <name type="scientific">Aspergillus puulaauensis</name>
    <dbReference type="NCBI Taxonomy" id="1220207"/>
    <lineage>
        <taxon>Eukaryota</taxon>
        <taxon>Fungi</taxon>
        <taxon>Dikarya</taxon>
        <taxon>Ascomycota</taxon>
        <taxon>Pezizomycotina</taxon>
        <taxon>Eurotiomycetes</taxon>
        <taxon>Eurotiomycetidae</taxon>
        <taxon>Eurotiales</taxon>
        <taxon>Aspergillaceae</taxon>
        <taxon>Aspergillus</taxon>
    </lineage>
</organism>
<dbReference type="RefSeq" id="XP_041560030.1">
    <property type="nucleotide sequence ID" value="XM_041694173.1"/>
</dbReference>
<name>A0A7R8AQW4_9EURO</name>
<dbReference type="KEGG" id="apuu:APUU_60884A"/>
<dbReference type="GeneID" id="64977841"/>